<keyword evidence="1" id="KW-0853">WD repeat</keyword>
<gene>
    <name evidence="3" type="ORF">H4W29_005946</name>
</gene>
<dbReference type="SMART" id="SM00320">
    <property type="entry name" value="WD40"/>
    <property type="match status" value="7"/>
</dbReference>
<evidence type="ECO:0000259" key="2">
    <source>
        <dbReference type="Pfam" id="PF13360"/>
    </source>
</evidence>
<dbReference type="InterPro" id="IPR036322">
    <property type="entry name" value="WD40_repeat_dom_sf"/>
</dbReference>
<dbReference type="Gene3D" id="2.130.10.10">
    <property type="entry name" value="YVTN repeat-like/Quinoprotein amine dehydrogenase"/>
    <property type="match status" value="2"/>
</dbReference>
<dbReference type="Proteomes" id="UP000620262">
    <property type="component" value="Unassembled WGS sequence"/>
</dbReference>
<dbReference type="InterPro" id="IPR015943">
    <property type="entry name" value="WD40/YVTN_repeat-like_dom_sf"/>
</dbReference>
<evidence type="ECO:0000256" key="1">
    <source>
        <dbReference type="PROSITE-ProRule" id="PRU00221"/>
    </source>
</evidence>
<evidence type="ECO:0000313" key="4">
    <source>
        <dbReference type="Proteomes" id="UP000620262"/>
    </source>
</evidence>
<proteinExistence type="predicted"/>
<dbReference type="SUPFAM" id="SSF50978">
    <property type="entry name" value="WD40 repeat-like"/>
    <property type="match status" value="1"/>
</dbReference>
<dbReference type="PROSITE" id="PS50082">
    <property type="entry name" value="WD_REPEATS_2"/>
    <property type="match status" value="1"/>
</dbReference>
<feature type="domain" description="Pyrrolo-quinoline quinone repeat" evidence="2">
    <location>
        <begin position="173"/>
        <end position="273"/>
    </location>
</feature>
<dbReference type="RefSeq" id="WP_192732253.1">
    <property type="nucleotide sequence ID" value="NZ_BAAAVL010000011.1"/>
</dbReference>
<sequence length="357" mass="36818">MGQPGNVALTVEHDGSVEAIAFSPDGSRFASGGGDTMLRVRTVGTGAPLDVPSEGFVSSIAFSPDATTFAVADFEQVHVRDGSTGAAIWSGPIEAGTSVNVVRFTPDGTMLVAATDMVVALFDSANGAPGLRIPVDRPLIADLDLSRDGTRIALAIDERHGGDHRNAGSARVLEVATGTELGRLTPDNAVFAVAFNPDGSVVLCSAADDTVRMFEAEGGAQLWPTEDEVDEDVTAPNSVAFDPRGRWIVVGGADGFARILEAESGVERGRAPKAPPGLPDPGFGAVTHVAFGPNGKVAASASIDNVVRLFNLDGKEHYAVNTDEVLAMAFSPDGRWLGLGCRGHAVVIDNGDFGAVG</sequence>
<name>A0ABR9IZZ2_RHIVS</name>
<dbReference type="Pfam" id="PF00400">
    <property type="entry name" value="WD40"/>
    <property type="match status" value="3"/>
</dbReference>
<comment type="caution">
    <text evidence="3">The sequence shown here is derived from an EMBL/GenBank/DDBJ whole genome shotgun (WGS) entry which is preliminary data.</text>
</comment>
<evidence type="ECO:0000313" key="3">
    <source>
        <dbReference type="EMBL" id="MBE1508701.1"/>
    </source>
</evidence>
<dbReference type="EMBL" id="JADBEC010000002">
    <property type="protein sequence ID" value="MBE1508701.1"/>
    <property type="molecule type" value="Genomic_DNA"/>
</dbReference>
<dbReference type="Pfam" id="PF13360">
    <property type="entry name" value="PQQ_2"/>
    <property type="match status" value="1"/>
</dbReference>
<dbReference type="InterPro" id="IPR001680">
    <property type="entry name" value="WD40_rpt"/>
</dbReference>
<dbReference type="InterPro" id="IPR002372">
    <property type="entry name" value="PQQ_rpt_dom"/>
</dbReference>
<keyword evidence="4" id="KW-1185">Reference proteome</keyword>
<accession>A0ABR9IZZ2</accession>
<protein>
    <submittedName>
        <fullName evidence="3">WD40 repeat protein</fullName>
    </submittedName>
</protein>
<dbReference type="PANTHER" id="PTHR19879:SF9">
    <property type="entry name" value="TRANSCRIPTION INITIATION FACTOR TFIID SUBUNIT 5"/>
    <property type="match status" value="1"/>
</dbReference>
<organism evidence="3 4">
    <name type="scientific">Rhizobium viscosum</name>
    <name type="common">Arthrobacter viscosus</name>
    <dbReference type="NCBI Taxonomy" id="1673"/>
    <lineage>
        <taxon>Bacteria</taxon>
        <taxon>Pseudomonadati</taxon>
        <taxon>Pseudomonadota</taxon>
        <taxon>Alphaproteobacteria</taxon>
        <taxon>Hyphomicrobiales</taxon>
        <taxon>Rhizobiaceae</taxon>
        <taxon>Rhizobium/Agrobacterium group</taxon>
        <taxon>Rhizobium</taxon>
    </lineage>
</organism>
<feature type="repeat" description="WD" evidence="1">
    <location>
        <begin position="10"/>
        <end position="51"/>
    </location>
</feature>
<dbReference type="PANTHER" id="PTHR19879">
    <property type="entry name" value="TRANSCRIPTION INITIATION FACTOR TFIID"/>
    <property type="match status" value="1"/>
</dbReference>
<reference evidence="3 4" key="1">
    <citation type="submission" date="2020-10" db="EMBL/GenBank/DDBJ databases">
        <title>Sequencing the genomes of 1000 actinobacteria strains.</title>
        <authorList>
            <person name="Klenk H.-P."/>
        </authorList>
    </citation>
    <scope>NUCLEOTIDE SEQUENCE [LARGE SCALE GENOMIC DNA]</scope>
    <source>
        <strain evidence="3 4">DSM 7307</strain>
    </source>
</reference>